<gene>
    <name evidence="2" type="primary">LOC102809859</name>
</gene>
<reference evidence="2" key="1">
    <citation type="submission" date="2025-08" db="UniProtKB">
        <authorList>
            <consortium name="RefSeq"/>
        </authorList>
    </citation>
    <scope>IDENTIFICATION</scope>
    <source>
        <tissue evidence="2">Testes</tissue>
    </source>
</reference>
<dbReference type="Proteomes" id="UP000694865">
    <property type="component" value="Unplaced"/>
</dbReference>
<organism evidence="1 2">
    <name type="scientific">Saccoglossus kowalevskii</name>
    <name type="common">Acorn worm</name>
    <dbReference type="NCBI Taxonomy" id="10224"/>
    <lineage>
        <taxon>Eukaryota</taxon>
        <taxon>Metazoa</taxon>
        <taxon>Hemichordata</taxon>
        <taxon>Enteropneusta</taxon>
        <taxon>Harrimaniidae</taxon>
        <taxon>Saccoglossus</taxon>
    </lineage>
</organism>
<sequence>MSSSSVTFSSRSWPLQRYARCVGVSPTRIDDSYAGSNPAAGGNSHMEWKVFEHSELTLLLLGSKDIIIHCGNVIHENYCLRNAAEWMRGINKGDSILFACRINNEIRRFRVQFKMTDQKSSIENCKDCASLLLELFSIKNATKMKNLPAKQSNKEEKQLEGEVAIKDVAQAICHKTSPQLPIAYQVHSQDIDQQQISLFLNLCLSDANFPAFVDSVEKELQQIIKNE</sequence>
<evidence type="ECO:0000313" key="1">
    <source>
        <dbReference type="Proteomes" id="UP000694865"/>
    </source>
</evidence>
<name>A0ABM0MYN7_SACKO</name>
<proteinExistence type="predicted"/>
<dbReference type="InterPro" id="IPR029168">
    <property type="entry name" value="REC114L"/>
</dbReference>
<dbReference type="Pfam" id="PF15165">
    <property type="entry name" value="REC114-like"/>
    <property type="match status" value="2"/>
</dbReference>
<dbReference type="PANTHER" id="PTHR34921">
    <property type="entry name" value="MEIOTIC RECOMBINATION PROTEIN REC114"/>
    <property type="match status" value="1"/>
</dbReference>
<keyword evidence="1" id="KW-1185">Reference proteome</keyword>
<protein>
    <submittedName>
        <fullName evidence="2">Meiotic recombination protein REC114-like</fullName>
    </submittedName>
</protein>
<dbReference type="RefSeq" id="XP_006825128.1">
    <property type="nucleotide sequence ID" value="XM_006825065.1"/>
</dbReference>
<accession>A0ABM0MYN7</accession>
<dbReference type="PANTHER" id="PTHR34921:SF1">
    <property type="entry name" value="MEIOTIC RECOMBINATION PROTEIN REC114"/>
    <property type="match status" value="1"/>
</dbReference>
<evidence type="ECO:0000313" key="2">
    <source>
        <dbReference type="RefSeq" id="XP_006825128.1"/>
    </source>
</evidence>
<dbReference type="GeneID" id="102809859"/>